<evidence type="ECO:0000256" key="4">
    <source>
        <dbReference type="PROSITE-ProRule" id="PRU00175"/>
    </source>
</evidence>
<evidence type="ECO:0000256" key="3">
    <source>
        <dbReference type="ARBA" id="ARBA00022833"/>
    </source>
</evidence>
<dbReference type="InterPro" id="IPR017907">
    <property type="entry name" value="Znf_RING_CS"/>
</dbReference>
<proteinExistence type="predicted"/>
<dbReference type="PANTHER" id="PTHR25465">
    <property type="entry name" value="B-BOX DOMAIN CONTAINING"/>
    <property type="match status" value="1"/>
</dbReference>
<dbReference type="Ensembl" id="ENSSPAT00000030008.1">
    <property type="protein sequence ID" value="ENSSPAP00000029536.1"/>
    <property type="gene ID" value="ENSSPAG00000022203.1"/>
</dbReference>
<feature type="domain" description="RING-type" evidence="5">
    <location>
        <begin position="10"/>
        <end position="50"/>
    </location>
</feature>
<evidence type="ECO:0000259" key="5">
    <source>
        <dbReference type="PROSITE" id="PS50089"/>
    </source>
</evidence>
<organism evidence="6">
    <name type="scientific">Stegastes partitus</name>
    <name type="common">bicolor damselfish</name>
    <dbReference type="NCBI Taxonomy" id="144197"/>
    <lineage>
        <taxon>Eukaryota</taxon>
        <taxon>Metazoa</taxon>
        <taxon>Chordata</taxon>
        <taxon>Craniata</taxon>
        <taxon>Vertebrata</taxon>
        <taxon>Euteleostomi</taxon>
        <taxon>Actinopterygii</taxon>
        <taxon>Neopterygii</taxon>
        <taxon>Teleostei</taxon>
        <taxon>Neoteleostei</taxon>
        <taxon>Acanthomorphata</taxon>
        <taxon>Ovalentaria</taxon>
        <taxon>Pomacentridae</taxon>
        <taxon>Stegastes</taxon>
    </lineage>
</organism>
<sequence length="172" mass="19584">REALSSRLLCSVCLDVFTDPVTVPCGHNFCMKCITQTWDSSAGVRCPMCRRDFDQRPELSVNTGISKVADQLKKFTIKEISFCSTEQQDEAGDVLCDACPENKLTAVKSCLVCLTSYCETHLKPHHSFPGLKRHQLMDPVMNLEDRLRKKHDRPLELIFVNVGWTHFFKCCL</sequence>
<dbReference type="GO" id="GO:0008270">
    <property type="term" value="F:zinc ion binding"/>
    <property type="evidence" value="ECO:0007669"/>
    <property type="project" value="UniProtKB-KW"/>
</dbReference>
<dbReference type="SMART" id="SM00184">
    <property type="entry name" value="RING"/>
    <property type="match status" value="1"/>
</dbReference>
<accession>A0A3B5B9G3</accession>
<keyword evidence="2 4" id="KW-0863">Zinc-finger</keyword>
<reference evidence="6" key="1">
    <citation type="submission" date="2023-09" db="UniProtKB">
        <authorList>
            <consortium name="Ensembl"/>
        </authorList>
    </citation>
    <scope>IDENTIFICATION</scope>
</reference>
<keyword evidence="1" id="KW-0479">Metal-binding</keyword>
<dbReference type="Gene3D" id="3.30.40.10">
    <property type="entry name" value="Zinc/RING finger domain, C3HC4 (zinc finger)"/>
    <property type="match status" value="1"/>
</dbReference>
<name>A0A3B5B9G3_9TELE</name>
<dbReference type="PANTHER" id="PTHR25465:SF32">
    <property type="entry name" value="BLOODTHIRSTY-RELATED GENE FAMILY, MEMBER 16 ISOFORM X1-RELATED"/>
    <property type="match status" value="1"/>
</dbReference>
<dbReference type="Gene3D" id="3.30.160.60">
    <property type="entry name" value="Classic Zinc Finger"/>
    <property type="match status" value="1"/>
</dbReference>
<keyword evidence="3" id="KW-0862">Zinc</keyword>
<dbReference type="PROSITE" id="PS50089">
    <property type="entry name" value="ZF_RING_2"/>
    <property type="match status" value="1"/>
</dbReference>
<evidence type="ECO:0000256" key="2">
    <source>
        <dbReference type="ARBA" id="ARBA00022771"/>
    </source>
</evidence>
<dbReference type="PROSITE" id="PS00518">
    <property type="entry name" value="ZF_RING_1"/>
    <property type="match status" value="1"/>
</dbReference>
<dbReference type="InterPro" id="IPR013083">
    <property type="entry name" value="Znf_RING/FYVE/PHD"/>
</dbReference>
<dbReference type="Pfam" id="PF13445">
    <property type="entry name" value="zf-RING_UBOX"/>
    <property type="match status" value="1"/>
</dbReference>
<dbReference type="AlphaFoldDB" id="A0A3B5B9G3"/>
<dbReference type="InterPro" id="IPR027370">
    <property type="entry name" value="Znf-RING_euk"/>
</dbReference>
<protein>
    <recommendedName>
        <fullName evidence="5">RING-type domain-containing protein</fullName>
    </recommendedName>
</protein>
<dbReference type="SUPFAM" id="SSF57850">
    <property type="entry name" value="RING/U-box"/>
    <property type="match status" value="1"/>
</dbReference>
<dbReference type="STRING" id="144197.ENSSPAP00000029536"/>
<evidence type="ECO:0000256" key="1">
    <source>
        <dbReference type="ARBA" id="ARBA00022723"/>
    </source>
</evidence>
<dbReference type="GeneTree" id="ENSGT01040000240385"/>
<dbReference type="InterPro" id="IPR051051">
    <property type="entry name" value="E3_ubiq-ligase_TRIM/RNF"/>
</dbReference>
<dbReference type="InterPro" id="IPR001841">
    <property type="entry name" value="Znf_RING"/>
</dbReference>
<evidence type="ECO:0000313" key="6">
    <source>
        <dbReference type="Ensembl" id="ENSSPAP00000029536.1"/>
    </source>
</evidence>